<dbReference type="PANTHER" id="PTHR47962">
    <property type="entry name" value="ATP-DEPENDENT HELICASE LHR-RELATED-RELATED"/>
    <property type="match status" value="1"/>
</dbReference>
<gene>
    <name evidence="4" type="ORF">FPZ41_34250</name>
</gene>
<dbReference type="CDD" id="cd09203">
    <property type="entry name" value="PLDc_N_DEXD_b1"/>
    <property type="match status" value="1"/>
</dbReference>
<feature type="domain" description="Helicase C-terminal" evidence="3">
    <location>
        <begin position="544"/>
        <end position="704"/>
    </location>
</feature>
<feature type="domain" description="PLD phosphodiesterase" evidence="1">
    <location>
        <begin position="214"/>
        <end position="245"/>
    </location>
</feature>
<reference evidence="4 5" key="1">
    <citation type="submission" date="2019-09" db="EMBL/GenBank/DDBJ databases">
        <authorList>
            <person name="Duangmal K."/>
            <person name="Teo W.F.A."/>
            <person name="Lipun K."/>
        </authorList>
    </citation>
    <scope>NUCLEOTIDE SEQUENCE [LARGE SCALE GENOMIC DNA]</scope>
    <source>
        <strain evidence="4 5">K1PN6</strain>
    </source>
</reference>
<dbReference type="GO" id="GO:0016887">
    <property type="term" value="F:ATP hydrolysis activity"/>
    <property type="evidence" value="ECO:0007669"/>
    <property type="project" value="TreeGrafter"/>
</dbReference>
<dbReference type="SMART" id="SM00490">
    <property type="entry name" value="HELICc"/>
    <property type="match status" value="1"/>
</dbReference>
<dbReference type="PROSITE" id="PS51192">
    <property type="entry name" value="HELICASE_ATP_BIND_1"/>
    <property type="match status" value="1"/>
</dbReference>
<dbReference type="GO" id="GO:0006793">
    <property type="term" value="P:phosphorus metabolic process"/>
    <property type="evidence" value="ECO:0007669"/>
    <property type="project" value="UniProtKB-ARBA"/>
</dbReference>
<dbReference type="GO" id="GO:0005524">
    <property type="term" value="F:ATP binding"/>
    <property type="evidence" value="ECO:0007669"/>
    <property type="project" value="InterPro"/>
</dbReference>
<dbReference type="InterPro" id="IPR052511">
    <property type="entry name" value="ATP-dep_Helicase"/>
</dbReference>
<dbReference type="PROSITE" id="PS51194">
    <property type="entry name" value="HELICASE_CTER"/>
    <property type="match status" value="1"/>
</dbReference>
<dbReference type="EMBL" id="VMNX01000188">
    <property type="protein sequence ID" value="MPY53352.1"/>
    <property type="molecule type" value="Genomic_DNA"/>
</dbReference>
<proteinExistence type="predicted"/>
<name>A0A5N8X219_9ACTN</name>
<dbReference type="Pfam" id="PF04851">
    <property type="entry name" value="ResIII"/>
    <property type="match status" value="1"/>
</dbReference>
<dbReference type="InterPro" id="IPR001736">
    <property type="entry name" value="PLipase_D/transphosphatidylase"/>
</dbReference>
<dbReference type="InterPro" id="IPR027417">
    <property type="entry name" value="P-loop_NTPase"/>
</dbReference>
<dbReference type="InterPro" id="IPR014001">
    <property type="entry name" value="Helicase_ATP-bd"/>
</dbReference>
<dbReference type="InterPro" id="IPR021835">
    <property type="entry name" value="DUF3427"/>
</dbReference>
<dbReference type="CDD" id="cd18799">
    <property type="entry name" value="SF2_C_EcoAI-like"/>
    <property type="match status" value="1"/>
</dbReference>
<dbReference type="Pfam" id="PF00271">
    <property type="entry name" value="Helicase_C"/>
    <property type="match status" value="1"/>
</dbReference>
<dbReference type="Pfam" id="PF11907">
    <property type="entry name" value="DUF3427"/>
    <property type="match status" value="1"/>
</dbReference>
<evidence type="ECO:0000259" key="2">
    <source>
        <dbReference type="PROSITE" id="PS51192"/>
    </source>
</evidence>
<comment type="caution">
    <text evidence="4">The sequence shown here is derived from an EMBL/GenBank/DDBJ whole genome shotgun (WGS) entry which is preliminary data.</text>
</comment>
<dbReference type="SUPFAM" id="SSF52540">
    <property type="entry name" value="P-loop containing nucleoside triphosphate hydrolases"/>
    <property type="match status" value="1"/>
</dbReference>
<dbReference type="InterPro" id="IPR001650">
    <property type="entry name" value="Helicase_C-like"/>
</dbReference>
<dbReference type="PROSITE" id="PS50035">
    <property type="entry name" value="PLD"/>
    <property type="match status" value="1"/>
</dbReference>
<keyword evidence="5" id="KW-1185">Reference proteome</keyword>
<accession>A0A5N8X219</accession>
<dbReference type="Proteomes" id="UP000373149">
    <property type="component" value="Unassembled WGS sequence"/>
</dbReference>
<dbReference type="CDD" id="cd18032">
    <property type="entry name" value="DEXHc_RE_I_III_res"/>
    <property type="match status" value="1"/>
</dbReference>
<evidence type="ECO:0000313" key="5">
    <source>
        <dbReference type="Proteomes" id="UP000373149"/>
    </source>
</evidence>
<dbReference type="InterPro" id="IPR025202">
    <property type="entry name" value="PLD-like_dom"/>
</dbReference>
<dbReference type="PANTHER" id="PTHR47962:SF7">
    <property type="entry name" value="MITOCHONDRIAL ATP-DEPENDENT HELICASE IRC3-RELATED"/>
    <property type="match status" value="1"/>
</dbReference>
<dbReference type="Pfam" id="PF13091">
    <property type="entry name" value="PLDc_2"/>
    <property type="match status" value="1"/>
</dbReference>
<dbReference type="SMART" id="SM00487">
    <property type="entry name" value="DEXDc"/>
    <property type="match status" value="1"/>
</dbReference>
<evidence type="ECO:0000313" key="4">
    <source>
        <dbReference type="EMBL" id="MPY53352.1"/>
    </source>
</evidence>
<dbReference type="RefSeq" id="WP_322621081.1">
    <property type="nucleotide sequence ID" value="NZ_VMNX01000188.1"/>
</dbReference>
<dbReference type="Gene3D" id="3.30.870.10">
    <property type="entry name" value="Endonuclease Chain A"/>
    <property type="match status" value="1"/>
</dbReference>
<dbReference type="GO" id="GO:0003677">
    <property type="term" value="F:DNA binding"/>
    <property type="evidence" value="ECO:0007669"/>
    <property type="project" value="InterPro"/>
</dbReference>
<feature type="domain" description="Helicase ATP-binding" evidence="2">
    <location>
        <begin position="336"/>
        <end position="491"/>
    </location>
</feature>
<dbReference type="SUPFAM" id="SSF56024">
    <property type="entry name" value="Phospholipase D/nuclease"/>
    <property type="match status" value="1"/>
</dbReference>
<dbReference type="InterPro" id="IPR006935">
    <property type="entry name" value="Helicase/UvrB_N"/>
</dbReference>
<protein>
    <submittedName>
        <fullName evidence="4">DUF3427 domain-containing protein</fullName>
    </submittedName>
</protein>
<sequence length="1053" mass="118472">MTQPGDLSQPIAGVYEELITLRCEKKLKELAALGWRPVSDVVGPESVPHVLARHVAQTVRRVLLDLPAEERVYAANHILESISTLEGAQEWVDLVADGPRQLLALTRQEAPGVFALRPGIPLSDTALITNSPEDPSLGFELRAELATADRVDLLCAFVKWHGLRIIEKSLRAAHERDVPIRVITTTYIGATERRALDRLVQEFNAEVKVNYETRSTRLHAKAWLFRRKSGYDTAYVGSSNLSKAALLDGLEWNVRLSSIATPDVLRKFEATFEAYWSDPSFELYDPDTDGSRLQEALAIAGGASSTAAVERKITLSGLEVRPYPHQRDMLERLEVERAVHDRHRNLLVAATGTGKTVMAALDYKQLSKKFGRNLRLLFVGHRKEILQQSLRTYQDVLVDPNFGESLHSGDIPERWTHVFASVQSLNTRTLDRLAPDHFDVIVIDEFHHGTAPTYRKILDHFKPLELLGLTATPERMDGKNIQDEFFDGRIAAEMRLWEALENDLLSPFHYFGISDNTDLSTVKWKQGAYEVNALSDALSENVTRARLVVKAVEEKVAQPANMRALGFCVSVTHAHFMAETFRTAGLNAVALSGKTPADQRKQALSDLKSGALQVIFSVDLFNEGLDIPDVDTLLLLRPTSSATVFLQQLGRGLRRTEDKAVLTVLDFIGQHRKEFRFENQFRALTSLTRKRLLDHMEHDFPQLPSGCEIVLEEKAKKTIIANIKEQISINVTALAREVAEYAEPQLGHYLHESGRELKELYKGSGNSWTGLLRRSSMLQDEAPEGEAALLKRVPAFLHVDDPLRVAAYTRMLEDDAPPYNELDEQQQAYARMLFFQLWPLGGITRKDFATYSAGFATLRKYRAFRSELRQVLKYNLAHTEHVPIPLLRVGGPSGIPLTVHASYSREEILSSLGQSYIGGFMPGDFREGVKWCESIKTDALLITLEKDERDFSPQTRYHDYALSETLFHWESQNQTSESSPTGLRYQHHVTEGSHVLLFVRRYKNTDIGGAQPWLLLGPAKYVEHTGSKPMAITWRLNHEIPADVWSYSAIAAG</sequence>
<evidence type="ECO:0000259" key="3">
    <source>
        <dbReference type="PROSITE" id="PS51194"/>
    </source>
</evidence>
<organism evidence="4 5">
    <name type="scientific">Streptomyces acidicola</name>
    <dbReference type="NCBI Taxonomy" id="2596892"/>
    <lineage>
        <taxon>Bacteria</taxon>
        <taxon>Bacillati</taxon>
        <taxon>Actinomycetota</taxon>
        <taxon>Actinomycetes</taxon>
        <taxon>Kitasatosporales</taxon>
        <taxon>Streptomycetaceae</taxon>
        <taxon>Streptomyces</taxon>
    </lineage>
</organism>
<dbReference type="AlphaFoldDB" id="A0A5N8X219"/>
<evidence type="ECO:0000259" key="1">
    <source>
        <dbReference type="PROSITE" id="PS50035"/>
    </source>
</evidence>
<dbReference type="Gene3D" id="3.40.50.300">
    <property type="entry name" value="P-loop containing nucleotide triphosphate hydrolases"/>
    <property type="match status" value="2"/>
</dbReference>